<proteinExistence type="predicted"/>
<dbReference type="Proteomes" id="UP000321659">
    <property type="component" value="Unassembled WGS sequence"/>
</dbReference>
<evidence type="ECO:0000313" key="1">
    <source>
        <dbReference type="EMBL" id="TWW10270.1"/>
    </source>
</evidence>
<evidence type="ECO:0008006" key="3">
    <source>
        <dbReference type="Google" id="ProtNLM"/>
    </source>
</evidence>
<name>A0A2C8ES90_9LACO</name>
<organism evidence="1 2">
    <name type="scientific">Dellaglioa algida</name>
    <dbReference type="NCBI Taxonomy" id="105612"/>
    <lineage>
        <taxon>Bacteria</taxon>
        <taxon>Bacillati</taxon>
        <taxon>Bacillota</taxon>
        <taxon>Bacilli</taxon>
        <taxon>Lactobacillales</taxon>
        <taxon>Lactobacillaceae</taxon>
        <taxon>Dellaglioa</taxon>
    </lineage>
</organism>
<evidence type="ECO:0000313" key="2">
    <source>
        <dbReference type="Proteomes" id="UP000321659"/>
    </source>
</evidence>
<protein>
    <recommendedName>
        <fullName evidence="3">DUF600 domain-containing protein</fullName>
    </recommendedName>
</protein>
<accession>A0A2C8ES90</accession>
<dbReference type="EMBL" id="SRRQ01000017">
    <property type="protein sequence ID" value="TWW10270.1"/>
    <property type="molecule type" value="Genomic_DNA"/>
</dbReference>
<comment type="caution">
    <text evidence="1">The sequence shown here is derived from an EMBL/GenBank/DDBJ whole genome shotgun (WGS) entry which is preliminary data.</text>
</comment>
<reference evidence="1 2" key="1">
    <citation type="submission" date="2019-04" db="EMBL/GenBank/DDBJ databases">
        <title>In vitro growth and metabolic characteristics of meat-borne Lactobacillus algidus strains.</title>
        <authorList>
            <person name="Sade E."/>
            <person name="Per J."/>
            <person name="Tytti H."/>
            <person name="Johanna B.K."/>
        </authorList>
    </citation>
    <scope>NUCLEOTIDE SEQUENCE [LARGE SCALE GENOMIC DNA]</scope>
    <source>
        <strain evidence="1 2">LTS37-1</strain>
    </source>
</reference>
<sequence length="150" mass="17986">MGKFENNKLEYKKEILTIINDYVQYEHCETYIYCANENRRCYLNLMFRADGEFISMDDIDLQHCGTKNKLEDQLVFLKKLKSVLHKLRDDYLASDEPLPSELKIDYNRCEDTLVVNKCYDVLSQDRDILIPEKRCQHWFNQVENKEVANF</sequence>
<dbReference type="AlphaFoldDB" id="A0A2C8ES90"/>
<gene>
    <name evidence="1" type="ORF">LABALGLTS371_15140</name>
</gene>
<dbReference type="GeneID" id="83549282"/>
<dbReference type="RefSeq" id="WP_057974301.1">
    <property type="nucleotide sequence ID" value="NZ_CBCRTS010000009.1"/>
</dbReference>